<proteinExistence type="predicted"/>
<dbReference type="EMBL" id="CAEZUR010000040">
    <property type="protein sequence ID" value="CAB4607781.1"/>
    <property type="molecule type" value="Genomic_DNA"/>
</dbReference>
<dbReference type="EMBL" id="CAEZSN010000046">
    <property type="protein sequence ID" value="CAB4541452.1"/>
    <property type="molecule type" value="Genomic_DNA"/>
</dbReference>
<protein>
    <submittedName>
        <fullName evidence="2">Unannotated protein</fullName>
    </submittedName>
</protein>
<dbReference type="AlphaFoldDB" id="A0A6J6H269"/>
<evidence type="ECO:0000313" key="1">
    <source>
        <dbReference type="EMBL" id="CAB4541452.1"/>
    </source>
</evidence>
<name>A0A6J6H269_9ZZZZ</name>
<gene>
    <name evidence="1" type="ORF">UFOPK1433_00524</name>
    <name evidence="2" type="ORF">UFOPK1843_00619</name>
</gene>
<sequence length="186" mass="20561">MIEIKNTFSEHELKALKSLVGQEFKFIGGREVPDFLVSDSLVLGASNTALAFSAAMKDVTINGAIEDFSFLFVEVANEDVVAETLKSGNMFLLNLRHEITGISIVRETLTHFVKNLPSWTLSADVALVLHLVEGNVMLRLVSHSVEAIAVEYAHDFSLSSFEKPSSRFKNDLFDAYTSQFEVISVS</sequence>
<accession>A0A6J6H269</accession>
<organism evidence="2">
    <name type="scientific">freshwater metagenome</name>
    <dbReference type="NCBI Taxonomy" id="449393"/>
    <lineage>
        <taxon>unclassified sequences</taxon>
        <taxon>metagenomes</taxon>
        <taxon>ecological metagenomes</taxon>
    </lineage>
</organism>
<reference evidence="2" key="1">
    <citation type="submission" date="2020-05" db="EMBL/GenBank/DDBJ databases">
        <authorList>
            <person name="Chiriac C."/>
            <person name="Salcher M."/>
            <person name="Ghai R."/>
            <person name="Kavagutti S V."/>
        </authorList>
    </citation>
    <scope>NUCLEOTIDE SEQUENCE</scope>
</reference>
<evidence type="ECO:0000313" key="2">
    <source>
        <dbReference type="EMBL" id="CAB4607781.1"/>
    </source>
</evidence>